<dbReference type="PANTHER" id="PTHR42795">
    <property type="entry name" value="ALANINE DEHYDROGENASE"/>
    <property type="match status" value="1"/>
</dbReference>
<evidence type="ECO:0000313" key="7">
    <source>
        <dbReference type="Proteomes" id="UP000702544"/>
    </source>
</evidence>
<evidence type="ECO:0000259" key="5">
    <source>
        <dbReference type="SMART" id="SM01003"/>
    </source>
</evidence>
<gene>
    <name evidence="6" type="ORF">GWO12_01650</name>
</gene>
<dbReference type="Pfam" id="PF05222">
    <property type="entry name" value="AlaDh_PNT_N"/>
    <property type="match status" value="1"/>
</dbReference>
<reference evidence="6 7" key="1">
    <citation type="submission" date="2020-01" db="EMBL/GenBank/DDBJ databases">
        <title>Genomes assembled from Gulf of Kutch pelagic sediment metagenomes.</title>
        <authorList>
            <person name="Chandrashekar M."/>
            <person name="Mahajan M.S."/>
            <person name="Dave K.J."/>
            <person name="Vatsa P."/>
            <person name="Nathani N.M."/>
        </authorList>
    </citation>
    <scope>NUCLEOTIDE SEQUENCE [LARGE SCALE GENOMIC DNA]</scope>
    <source>
        <strain evidence="6">KS3-K002</strain>
    </source>
</reference>
<comment type="caution">
    <text evidence="6">The sequence shown here is derived from an EMBL/GenBank/DDBJ whole genome shotgun (WGS) entry which is preliminary data.</text>
</comment>
<sequence length="375" mass="40233">MYIGVPRETHRLENRVGLSPYAVSRLTHYGHTVLVETDAGAAAKFSDAEYERAGAQVVFNTEEAYKRADIVCRVGLLSSGELDLLKPGSTICAFHHLAVCPREDVERLMELETTIIGYEIIQDSYGDHPILAPMSEMAGQMAMHLASYYLQNTVGGRGTLLGNVAGVAPPTVLILGAGSVGYSAARQAVASGVHVIVVDEDLRKLRALSREFSGQVVTAVAGMAQLERFTSIADVLIGAILIPGAHAPLLVTEEMVRAMKPGSVIIDVSIDQGGCVETSRPTTLDDPTFVTHGVVHYCVPNMTANLARTASRALANAALPTLKEMTRKGVTGALREDSGLRKGVYLFNGRMVNEKVGGMFDIPVAELDELLDMER</sequence>
<dbReference type="Gene3D" id="3.40.50.720">
    <property type="entry name" value="NAD(P)-binding Rossmann-like Domain"/>
    <property type="match status" value="2"/>
</dbReference>
<dbReference type="SUPFAM" id="SSF52283">
    <property type="entry name" value="Formate/glycerate dehydrogenase catalytic domain-like"/>
    <property type="match status" value="1"/>
</dbReference>
<dbReference type="SMART" id="SM01002">
    <property type="entry name" value="AlaDh_PNT_C"/>
    <property type="match status" value="1"/>
</dbReference>
<accession>A0AAE4Z977</accession>
<dbReference type="GO" id="GO:0042853">
    <property type="term" value="P:L-alanine catabolic process"/>
    <property type="evidence" value="ECO:0007669"/>
    <property type="project" value="InterPro"/>
</dbReference>
<keyword evidence="3" id="KW-0560">Oxidoreductase</keyword>
<dbReference type="InterPro" id="IPR008141">
    <property type="entry name" value="Ala_DH"/>
</dbReference>
<dbReference type="EMBL" id="JAACAK010000014">
    <property type="protein sequence ID" value="NIR73811.1"/>
    <property type="molecule type" value="Genomic_DNA"/>
</dbReference>
<dbReference type="SMART" id="SM01003">
    <property type="entry name" value="AlaDh_PNT_N"/>
    <property type="match status" value="1"/>
</dbReference>
<evidence type="ECO:0000259" key="4">
    <source>
        <dbReference type="SMART" id="SM01002"/>
    </source>
</evidence>
<feature type="domain" description="Alanine dehydrogenase/pyridine nucleotide transhydrogenase N-terminal" evidence="5">
    <location>
        <begin position="4"/>
        <end position="138"/>
    </location>
</feature>
<dbReference type="GO" id="GO:0000286">
    <property type="term" value="F:alanine dehydrogenase activity"/>
    <property type="evidence" value="ECO:0007669"/>
    <property type="project" value="UniProtKB-EC"/>
</dbReference>
<dbReference type="Proteomes" id="UP000702544">
    <property type="component" value="Unassembled WGS sequence"/>
</dbReference>
<dbReference type="EC" id="1.4.1.1" evidence="2"/>
<dbReference type="InterPro" id="IPR036291">
    <property type="entry name" value="NAD(P)-bd_dom_sf"/>
</dbReference>
<evidence type="ECO:0000313" key="6">
    <source>
        <dbReference type="EMBL" id="NIR73811.1"/>
    </source>
</evidence>
<protein>
    <recommendedName>
        <fullName evidence="2">alanine dehydrogenase</fullName>
        <ecNumber evidence="2">1.4.1.1</ecNumber>
    </recommendedName>
</protein>
<evidence type="ECO:0000256" key="1">
    <source>
        <dbReference type="ARBA" id="ARBA00005689"/>
    </source>
</evidence>
<dbReference type="CDD" id="cd05305">
    <property type="entry name" value="L-AlaDH"/>
    <property type="match status" value="1"/>
</dbReference>
<evidence type="ECO:0000256" key="2">
    <source>
        <dbReference type="ARBA" id="ARBA00012897"/>
    </source>
</evidence>
<name>A0AAE4Z977_9BACT</name>
<evidence type="ECO:0000256" key="3">
    <source>
        <dbReference type="ARBA" id="ARBA00023002"/>
    </source>
</evidence>
<dbReference type="Pfam" id="PF01262">
    <property type="entry name" value="AlaDh_PNT_C"/>
    <property type="match status" value="1"/>
</dbReference>
<dbReference type="AlphaFoldDB" id="A0AAE4Z977"/>
<dbReference type="InterPro" id="IPR007698">
    <property type="entry name" value="AlaDH/PNT_NAD(H)-bd"/>
</dbReference>
<dbReference type="GO" id="GO:0005886">
    <property type="term" value="C:plasma membrane"/>
    <property type="evidence" value="ECO:0007669"/>
    <property type="project" value="TreeGrafter"/>
</dbReference>
<comment type="similarity">
    <text evidence="1">Belongs to the AlaDH/PNT family.</text>
</comment>
<dbReference type="PANTHER" id="PTHR42795:SF1">
    <property type="entry name" value="ALANINE DEHYDROGENASE"/>
    <property type="match status" value="1"/>
</dbReference>
<proteinExistence type="inferred from homology"/>
<dbReference type="SUPFAM" id="SSF51735">
    <property type="entry name" value="NAD(P)-binding Rossmann-fold domains"/>
    <property type="match status" value="1"/>
</dbReference>
<dbReference type="InterPro" id="IPR007886">
    <property type="entry name" value="AlaDH/PNT_N"/>
</dbReference>
<feature type="domain" description="Alanine dehydrogenase/pyridine nucleotide transhydrogenase NAD(H)-binding" evidence="4">
    <location>
        <begin position="150"/>
        <end position="298"/>
    </location>
</feature>
<organism evidence="6 7">
    <name type="scientific">Candidatus Kutchimonas denitrificans</name>
    <dbReference type="NCBI Taxonomy" id="3056748"/>
    <lineage>
        <taxon>Bacteria</taxon>
        <taxon>Pseudomonadati</taxon>
        <taxon>Gemmatimonadota</taxon>
        <taxon>Gemmatimonadia</taxon>
        <taxon>Candidatus Palauibacterales</taxon>
        <taxon>Candidatus Palauibacteraceae</taxon>
        <taxon>Candidatus Kutchimonas</taxon>
    </lineage>
</organism>